<evidence type="ECO:0000313" key="3">
    <source>
        <dbReference type="Proteomes" id="UP001518140"/>
    </source>
</evidence>
<keyword evidence="3" id="KW-1185">Reference proteome</keyword>
<feature type="region of interest" description="Disordered" evidence="1">
    <location>
        <begin position="87"/>
        <end position="138"/>
    </location>
</feature>
<accession>A0ABX0DQM3</accession>
<protein>
    <submittedName>
        <fullName evidence="2">Uncharacterized protein</fullName>
    </submittedName>
</protein>
<evidence type="ECO:0000313" key="2">
    <source>
        <dbReference type="EMBL" id="NGO43792.1"/>
    </source>
</evidence>
<feature type="compositionally biased region" description="Low complexity" evidence="1">
    <location>
        <begin position="114"/>
        <end position="138"/>
    </location>
</feature>
<comment type="caution">
    <text evidence="2">The sequence shown here is derived from an EMBL/GenBank/DDBJ whole genome shotgun (WGS) entry which is preliminary data.</text>
</comment>
<dbReference type="RefSeq" id="WP_165340400.1">
    <property type="nucleotide sequence ID" value="NZ_JAAKZX010000046.1"/>
</dbReference>
<evidence type="ECO:0000256" key="1">
    <source>
        <dbReference type="SAM" id="MobiDB-lite"/>
    </source>
</evidence>
<organism evidence="2 3">
    <name type="scientific">Streptomyces ureilyticus</name>
    <dbReference type="NCBI Taxonomy" id="1775131"/>
    <lineage>
        <taxon>Bacteria</taxon>
        <taxon>Bacillati</taxon>
        <taxon>Actinomycetota</taxon>
        <taxon>Actinomycetes</taxon>
        <taxon>Kitasatosporales</taxon>
        <taxon>Streptomycetaceae</taxon>
        <taxon>Streptomyces</taxon>
    </lineage>
</organism>
<sequence>MIDVKGWVLQAERIHEDDEYVYADFALDLARELGWTRALDVATALRSYVYGQPGGSDLHTAIRPLYNALGWQQAALVACWFRDARNRPGARPQERRSGRRPGGWPVAAFPTKETQCPTTATPLKTTRTGSATAARSSP</sequence>
<feature type="compositionally biased region" description="Basic and acidic residues" evidence="1">
    <location>
        <begin position="87"/>
        <end position="96"/>
    </location>
</feature>
<proteinExistence type="predicted"/>
<reference evidence="2 3" key="1">
    <citation type="submission" date="2020-02" db="EMBL/GenBank/DDBJ databases">
        <title>Whole-genome analyses of novel actinobacteria.</title>
        <authorList>
            <person name="Sahin N."/>
            <person name="Tokatli A."/>
        </authorList>
    </citation>
    <scope>NUCLEOTIDE SEQUENCE [LARGE SCALE GENOMIC DNA]</scope>
    <source>
        <strain evidence="2 3">YC419</strain>
    </source>
</reference>
<dbReference type="Proteomes" id="UP001518140">
    <property type="component" value="Unassembled WGS sequence"/>
</dbReference>
<name>A0ABX0DQM3_9ACTN</name>
<dbReference type="EMBL" id="JAAKZX010000046">
    <property type="protein sequence ID" value="NGO43792.1"/>
    <property type="molecule type" value="Genomic_DNA"/>
</dbReference>
<gene>
    <name evidence="2" type="ORF">G6048_17060</name>
</gene>